<reference evidence="2" key="1">
    <citation type="journal article" date="2019" name="Int. J. Syst. Evol. Microbiol.">
        <title>The Global Catalogue of Microorganisms (GCM) 10K type strain sequencing project: providing services to taxonomists for standard genome sequencing and annotation.</title>
        <authorList>
            <consortium name="The Broad Institute Genomics Platform"/>
            <consortium name="The Broad Institute Genome Sequencing Center for Infectious Disease"/>
            <person name="Wu L."/>
            <person name="Ma J."/>
        </authorList>
    </citation>
    <scope>NUCLEOTIDE SEQUENCE [LARGE SCALE GENOMIC DNA]</scope>
    <source>
        <strain evidence="2">CCUG 61889</strain>
    </source>
</reference>
<dbReference type="PANTHER" id="PTHR21248:SF7">
    <property type="entry name" value="MINOR CARDIOLIPIN SYNTHASE CLSB"/>
    <property type="match status" value="1"/>
</dbReference>
<comment type="caution">
    <text evidence="1">The sequence shown here is derived from an EMBL/GenBank/DDBJ whole genome shotgun (WGS) entry which is preliminary data.</text>
</comment>
<keyword evidence="2" id="KW-1185">Reference proteome</keyword>
<dbReference type="Proteomes" id="UP001595752">
    <property type="component" value="Unassembled WGS sequence"/>
</dbReference>
<evidence type="ECO:0000313" key="2">
    <source>
        <dbReference type="Proteomes" id="UP001595752"/>
    </source>
</evidence>
<accession>A0ABV8B7T3</accession>
<proteinExistence type="predicted"/>
<evidence type="ECO:0000313" key="1">
    <source>
        <dbReference type="EMBL" id="MFC3886383.1"/>
    </source>
</evidence>
<dbReference type="Gene3D" id="3.30.870.10">
    <property type="entry name" value="Endonuclease Chain A"/>
    <property type="match status" value="1"/>
</dbReference>
<organism evidence="1 2">
    <name type="scientific">Bacillus songklensis</name>
    <dbReference type="NCBI Taxonomy" id="1069116"/>
    <lineage>
        <taxon>Bacteria</taxon>
        <taxon>Bacillati</taxon>
        <taxon>Bacillota</taxon>
        <taxon>Bacilli</taxon>
        <taxon>Bacillales</taxon>
        <taxon>Bacillaceae</taxon>
        <taxon>Bacillus</taxon>
    </lineage>
</organism>
<name>A0ABV8B7T3_9BACI</name>
<sequence length="106" mass="12224">MAVAIFIVAVIIILFLLDYTLGKWLSKKQLQERVYPLRRGQLILFSNGAALYKDLFHEIEQASHEIHILFYTVRSDGTSKEFLEKLEQKAKQGIAVRLLLDWAGSF</sequence>
<dbReference type="SUPFAM" id="SSF56024">
    <property type="entry name" value="Phospholipase D/nuclease"/>
    <property type="match status" value="1"/>
</dbReference>
<protein>
    <recommendedName>
        <fullName evidence="3">Cardiolipin synthase</fullName>
    </recommendedName>
</protein>
<dbReference type="RefSeq" id="WP_377918810.1">
    <property type="nucleotide sequence ID" value="NZ_JBHRZT010000073.1"/>
</dbReference>
<dbReference type="PANTHER" id="PTHR21248">
    <property type="entry name" value="CARDIOLIPIN SYNTHASE"/>
    <property type="match status" value="1"/>
</dbReference>
<evidence type="ECO:0008006" key="3">
    <source>
        <dbReference type="Google" id="ProtNLM"/>
    </source>
</evidence>
<gene>
    <name evidence="1" type="ORF">ACFOU2_24005</name>
</gene>
<dbReference type="EMBL" id="JBHRZT010000073">
    <property type="protein sequence ID" value="MFC3886383.1"/>
    <property type="molecule type" value="Genomic_DNA"/>
</dbReference>